<keyword evidence="2 7" id="KW-0808">Transferase</keyword>
<reference evidence="10" key="1">
    <citation type="submission" date="2021-12" db="EMBL/GenBank/DDBJ databases">
        <title>Discovery of the Pendulisporaceae a myxobacterial family with distinct sporulation behavior and unique specialized metabolism.</title>
        <authorList>
            <person name="Garcia R."/>
            <person name="Popoff A."/>
            <person name="Bader C.D."/>
            <person name="Loehr J."/>
            <person name="Walesch S."/>
            <person name="Walt C."/>
            <person name="Boldt J."/>
            <person name="Bunk B."/>
            <person name="Haeckl F.J.F.P.J."/>
            <person name="Gunesch A.P."/>
            <person name="Birkelbach J."/>
            <person name="Nuebel U."/>
            <person name="Pietschmann T."/>
            <person name="Bach T."/>
            <person name="Mueller R."/>
        </authorList>
    </citation>
    <scope>NUCLEOTIDE SEQUENCE</scope>
    <source>
        <strain evidence="10">MSr11367</strain>
    </source>
</reference>
<dbReference type="Proteomes" id="UP001374803">
    <property type="component" value="Chromosome"/>
</dbReference>
<evidence type="ECO:0000259" key="8">
    <source>
        <dbReference type="Pfam" id="PF02775"/>
    </source>
</evidence>
<keyword evidence="5 7" id="KW-0786">Thiamine pyrophosphate</keyword>
<comment type="cofactor">
    <cofactor evidence="7">
        <name>Mg(2+)</name>
        <dbReference type="ChEBI" id="CHEBI:18420"/>
    </cofactor>
    <cofactor evidence="7">
        <name>Mn(2+)</name>
        <dbReference type="ChEBI" id="CHEBI:29035"/>
    </cofactor>
</comment>
<evidence type="ECO:0000313" key="11">
    <source>
        <dbReference type="Proteomes" id="UP001374803"/>
    </source>
</evidence>
<dbReference type="InterPro" id="IPR029035">
    <property type="entry name" value="DHS-like_NAD/FAD-binding_dom"/>
</dbReference>
<dbReference type="InterPro" id="IPR029061">
    <property type="entry name" value="THDP-binding"/>
</dbReference>
<comment type="function">
    <text evidence="7">Catalyzes the thiamine diphosphate-dependent decarboxylation of 2-oxoglutarate and the subsequent addition of the resulting succinic semialdehyde-thiamine pyrophosphate anion to isochorismate to yield 2-succinyl-5-enolpyruvyl-6-hydroxy-3-cyclohexene-1-carboxylate (SEPHCHC).</text>
</comment>
<evidence type="ECO:0000256" key="5">
    <source>
        <dbReference type="ARBA" id="ARBA00023052"/>
    </source>
</evidence>
<comment type="subunit">
    <text evidence="7">Homodimer.</text>
</comment>
<feature type="domain" description="Thiamine pyrophosphate enzyme TPP-binding" evidence="8">
    <location>
        <begin position="452"/>
        <end position="574"/>
    </location>
</feature>
<comment type="pathway">
    <text evidence="7">Quinol/quinone metabolism; menaquinone biosynthesis.</text>
</comment>
<evidence type="ECO:0000256" key="7">
    <source>
        <dbReference type="HAMAP-Rule" id="MF_01659"/>
    </source>
</evidence>
<dbReference type="EC" id="2.2.1.9" evidence="7"/>
<dbReference type="NCBIfam" id="TIGR00173">
    <property type="entry name" value="menD"/>
    <property type="match status" value="1"/>
</dbReference>
<comment type="catalytic activity">
    <reaction evidence="7">
        <text>isochorismate + 2-oxoglutarate + H(+) = 5-enolpyruvoyl-6-hydroxy-2-succinyl-cyclohex-3-ene-1-carboxylate + CO2</text>
        <dbReference type="Rhea" id="RHEA:25593"/>
        <dbReference type="ChEBI" id="CHEBI:15378"/>
        <dbReference type="ChEBI" id="CHEBI:16526"/>
        <dbReference type="ChEBI" id="CHEBI:16810"/>
        <dbReference type="ChEBI" id="CHEBI:29780"/>
        <dbReference type="ChEBI" id="CHEBI:58818"/>
        <dbReference type="EC" id="2.2.1.9"/>
    </reaction>
</comment>
<dbReference type="InterPro" id="IPR004433">
    <property type="entry name" value="MenaQ_synth_MenD"/>
</dbReference>
<evidence type="ECO:0000256" key="6">
    <source>
        <dbReference type="ARBA" id="ARBA00023211"/>
    </source>
</evidence>
<dbReference type="Gene3D" id="3.40.50.970">
    <property type="match status" value="2"/>
</dbReference>
<keyword evidence="4 7" id="KW-0460">Magnesium</keyword>
<proteinExistence type="inferred from homology"/>
<evidence type="ECO:0000256" key="1">
    <source>
        <dbReference type="ARBA" id="ARBA00022428"/>
    </source>
</evidence>
<evidence type="ECO:0000256" key="3">
    <source>
        <dbReference type="ARBA" id="ARBA00022723"/>
    </source>
</evidence>
<keyword evidence="3 7" id="KW-0479">Metal-binding</keyword>
<dbReference type="SUPFAM" id="SSF52518">
    <property type="entry name" value="Thiamin diphosphate-binding fold (THDP-binding)"/>
    <property type="match status" value="2"/>
</dbReference>
<dbReference type="GO" id="GO:0070204">
    <property type="term" value="F:2-succinyl-5-enolpyruvyl-6-hydroxy-3-cyclohexene-1-carboxylic-acid synthase activity"/>
    <property type="evidence" value="ECO:0007669"/>
    <property type="project" value="UniProtKB-EC"/>
</dbReference>
<dbReference type="Pfam" id="PF02776">
    <property type="entry name" value="TPP_enzyme_N"/>
    <property type="match status" value="1"/>
</dbReference>
<dbReference type="InterPro" id="IPR011766">
    <property type="entry name" value="TPP_enzyme_TPP-bd"/>
</dbReference>
<dbReference type="Gene3D" id="3.40.50.1220">
    <property type="entry name" value="TPP-binding domain"/>
    <property type="match status" value="1"/>
</dbReference>
<name>A0ABZ2KU13_9BACT</name>
<dbReference type="PANTHER" id="PTHR42916">
    <property type="entry name" value="2-SUCCINYL-5-ENOLPYRUVYL-6-HYDROXY-3-CYCLOHEXENE-1-CARBOXYLATE SYNTHASE"/>
    <property type="match status" value="1"/>
</dbReference>
<comment type="similarity">
    <text evidence="7">Belongs to the TPP enzyme family. MenD subfamily.</text>
</comment>
<gene>
    <name evidence="7 10" type="primary">menD</name>
    <name evidence="10" type="ORF">LVJ94_30445</name>
</gene>
<dbReference type="SUPFAM" id="SSF52467">
    <property type="entry name" value="DHS-like NAD/FAD-binding domain"/>
    <property type="match status" value="1"/>
</dbReference>
<dbReference type="CDD" id="cd07037">
    <property type="entry name" value="TPP_PYR_MenD"/>
    <property type="match status" value="1"/>
</dbReference>
<evidence type="ECO:0000313" key="10">
    <source>
        <dbReference type="EMBL" id="WXB01228.1"/>
    </source>
</evidence>
<sequence length="584" mass="62461">MNEATVLTEWARLLMRSLADAGISDVVLSPGSRSTPYLIAALRESRFRCHDAIDERAAAFFALGQARWTSRPSLVLCTSGTAAAHYYPAIVEASLARVPLVVVTADRPFELQDCAASQTIDQTKMYGHYVRLFLETGMPDSAPEALHALQRMAAQSVFAAHWPDPGPVHLNVRARKPLEPQAPRTESERELARALRSMRPAPAVSVPRVRPEAAAIGAAVQQCREARAGLLVCGPLPIDASGARAALLDLAEATQFPLLAEVTSQLRLMNADAARAPALCDAFDRVLASKPFREAHAPDLIVQIGGTPTSGAWERYSSAHRRTPRIVLAEHGWTDASNAASTMLFGAIAETAAAMADGLRGTPPAASGAWTKDFVDASREAWIAVDAEIREEVLGPLTERGAVRTVLERLRPGSVLMLANSLPIRHVESLARTGMADVAVACQRGANGIDGQMAGALGTAMASNRPTTLLVGDIGFLHDLNSLMLAMRATVPVVLVVLNNGGGRIFERLPIATEAHVHGVTPEELAHVTTPHALEFGQAARMFGLAYRCVESARDLDDALSKAYAHPACTVIECRTPRPRKDGS</sequence>
<dbReference type="InterPro" id="IPR012001">
    <property type="entry name" value="Thiamin_PyroP_enz_TPP-bd_dom"/>
</dbReference>
<keyword evidence="6 7" id="KW-0464">Manganese</keyword>
<dbReference type="EMBL" id="CP089983">
    <property type="protein sequence ID" value="WXB01228.1"/>
    <property type="molecule type" value="Genomic_DNA"/>
</dbReference>
<accession>A0ABZ2KU13</accession>
<organism evidence="10 11">
    <name type="scientific">Pendulispora rubella</name>
    <dbReference type="NCBI Taxonomy" id="2741070"/>
    <lineage>
        <taxon>Bacteria</taxon>
        <taxon>Pseudomonadati</taxon>
        <taxon>Myxococcota</taxon>
        <taxon>Myxococcia</taxon>
        <taxon>Myxococcales</taxon>
        <taxon>Sorangiineae</taxon>
        <taxon>Pendulisporaceae</taxon>
        <taxon>Pendulispora</taxon>
    </lineage>
</organism>
<dbReference type="RefSeq" id="WP_394830838.1">
    <property type="nucleotide sequence ID" value="NZ_CP089929.1"/>
</dbReference>
<comment type="pathway">
    <text evidence="7">Quinol/quinone metabolism; 1,4-dihydroxy-2-naphthoate biosynthesis; 1,4-dihydroxy-2-naphthoate from chorismate: step 2/7.</text>
</comment>
<dbReference type="CDD" id="cd02009">
    <property type="entry name" value="TPP_SHCHC_synthase"/>
    <property type="match status" value="1"/>
</dbReference>
<comment type="cofactor">
    <cofactor evidence="7">
        <name>thiamine diphosphate</name>
        <dbReference type="ChEBI" id="CHEBI:58937"/>
    </cofactor>
    <text evidence="7">Binds 1 thiamine pyrophosphate per subunit.</text>
</comment>
<evidence type="ECO:0000256" key="2">
    <source>
        <dbReference type="ARBA" id="ARBA00022679"/>
    </source>
</evidence>
<feature type="domain" description="Thiamine pyrophosphate enzyme N-terminal TPP-binding" evidence="9">
    <location>
        <begin position="11"/>
        <end position="125"/>
    </location>
</feature>
<keyword evidence="1 7" id="KW-0474">Menaquinone biosynthesis</keyword>
<dbReference type="PIRSF" id="PIRSF004983">
    <property type="entry name" value="MenD"/>
    <property type="match status" value="1"/>
</dbReference>
<dbReference type="HAMAP" id="MF_01659">
    <property type="entry name" value="MenD"/>
    <property type="match status" value="1"/>
</dbReference>
<evidence type="ECO:0000256" key="4">
    <source>
        <dbReference type="ARBA" id="ARBA00022842"/>
    </source>
</evidence>
<keyword evidence="11" id="KW-1185">Reference proteome</keyword>
<dbReference type="PANTHER" id="PTHR42916:SF1">
    <property type="entry name" value="PROTEIN PHYLLO, CHLOROPLASTIC"/>
    <property type="match status" value="1"/>
</dbReference>
<evidence type="ECO:0000259" key="9">
    <source>
        <dbReference type="Pfam" id="PF02776"/>
    </source>
</evidence>
<protein>
    <recommendedName>
        <fullName evidence="7">2-succinyl-5-enolpyruvyl-6-hydroxy-3-cyclohexene-1-carboxylate synthase</fullName>
        <shortName evidence="7">SEPHCHC synthase</shortName>
        <ecNumber evidence="7">2.2.1.9</ecNumber>
    </recommendedName>
    <alternativeName>
        <fullName evidence="7">Menaquinone biosynthesis protein MenD</fullName>
    </alternativeName>
</protein>
<dbReference type="Pfam" id="PF02775">
    <property type="entry name" value="TPP_enzyme_C"/>
    <property type="match status" value="1"/>
</dbReference>